<dbReference type="Pfam" id="PF06082">
    <property type="entry name" value="YjbH"/>
    <property type="match status" value="1"/>
</dbReference>
<dbReference type="RefSeq" id="WP_008224443.1">
    <property type="nucleotide sequence ID" value="NZ_BAFK01000037.1"/>
</dbReference>
<dbReference type="OrthoDB" id="19542at2"/>
<organism evidence="2 3">
    <name type="scientific">Rheinheimera nanhaiensis E407-8</name>
    <dbReference type="NCBI Taxonomy" id="562729"/>
    <lineage>
        <taxon>Bacteria</taxon>
        <taxon>Pseudomonadati</taxon>
        <taxon>Pseudomonadota</taxon>
        <taxon>Gammaproteobacteria</taxon>
        <taxon>Chromatiales</taxon>
        <taxon>Chromatiaceae</taxon>
        <taxon>Rheinheimera</taxon>
    </lineage>
</organism>
<sequence length="704" mass="79074">MSGNTITIISLTLIASVVSLPASADVAAGETWQQPDSGLSQMAHGGVGLIQTPTARMAEEGSLFVNYTDNEEYRFWSVSIQLYDWLESTVRYTDVRTRLYSADPGFSGDQTLKDKGIDVKFRLLKESTYLPQVALGFRDFGGTGFFESEFISLSKKWHKLDFHLGIGWGYLGNAGNTDNPFCQLKDSFCSRPIGFSGRGGSIDYDQFFKGPASLFGGVEYQTPWQPLKLKLEYEGNNYQNDRAGEITQDSRWNIGAVYQWGDARFDLNYQRGNTLGFGVHYQFNLNEDNQYKIKPAKTPIVTPRVVKPLSAEEKAFPSQLFKDAGFVLKAYKTEGDEFILYGHSIYYRDDTEATERIARAALPYTPVGIKTLRIVELSGNLALVEKVVDVARFEQHASYATLTPDVRSTYVRQSPQQSTLAAVNLPEMGGFYSGIETFWVQSFGNPESFYMYQGGVYLGLGYQANDELSLRTTTKITLLENFDKFNFGVDGQNTPLPRVRTFVREYVTRSKITLDNAYLHWQQQPATDWFVQAYGGYLETMFGGVGAEVLYRPVDSEWALGVDVNYVKQRSYENDFDFFDYTAVTGHVNLYWHPEFLPNTRLTVNLGQFLAKDKGANIGFAKRFDSGIVIGAYAAITNVSSEEYGEGSFSKGFYLSIPFDLFSTYPSKGRGMIPWVPIGRDGGQPLNRPVKLVDSTEPRSGFFD</sequence>
<evidence type="ECO:0000256" key="1">
    <source>
        <dbReference type="SAM" id="SignalP"/>
    </source>
</evidence>
<feature type="chain" id="PRO_5003639760" description="YjbH domain-containing protein" evidence="1">
    <location>
        <begin position="25"/>
        <end position="704"/>
    </location>
</feature>
<gene>
    <name evidence="2" type="ORF">RNAN_3699</name>
</gene>
<dbReference type="STRING" id="562729.RNAN_3699"/>
<protein>
    <recommendedName>
        <fullName evidence="4">YjbH domain-containing protein</fullName>
    </recommendedName>
</protein>
<evidence type="ECO:0000313" key="2">
    <source>
        <dbReference type="EMBL" id="GAB60673.1"/>
    </source>
</evidence>
<comment type="caution">
    <text evidence="2">The sequence shown here is derived from an EMBL/GenBank/DDBJ whole genome shotgun (WGS) entry which is preliminary data.</text>
</comment>
<reference evidence="2 3" key="1">
    <citation type="journal article" date="2012" name="J. Bacteriol.">
        <title>Genome Sequence of the Protease-Producing Bacterium Rheinheimera nanhaiensis E407-8T, Isolated from Deep-Sea Sediment of the South China Sea.</title>
        <authorList>
            <person name="Zhang X.-Y."/>
            <person name="Zhang Y.-J."/>
            <person name="Qin Q.-L."/>
            <person name="Xie B.-B."/>
            <person name="Chen X.-L."/>
            <person name="Zhou B.-C."/>
            <person name="Zhang Y.-Z."/>
        </authorList>
    </citation>
    <scope>NUCLEOTIDE SEQUENCE [LARGE SCALE GENOMIC DNA]</scope>
    <source>
        <strain evidence="2 3">E407-8</strain>
    </source>
</reference>
<accession>I1E2Z5</accession>
<dbReference type="InterPro" id="IPR010344">
    <property type="entry name" value="YbjH"/>
</dbReference>
<evidence type="ECO:0008006" key="4">
    <source>
        <dbReference type="Google" id="ProtNLM"/>
    </source>
</evidence>
<feature type="signal peptide" evidence="1">
    <location>
        <begin position="1"/>
        <end position="24"/>
    </location>
</feature>
<evidence type="ECO:0000313" key="3">
    <source>
        <dbReference type="Proteomes" id="UP000004374"/>
    </source>
</evidence>
<keyword evidence="3" id="KW-1185">Reference proteome</keyword>
<dbReference type="Proteomes" id="UP000004374">
    <property type="component" value="Unassembled WGS sequence"/>
</dbReference>
<dbReference type="EMBL" id="BAFK01000037">
    <property type="protein sequence ID" value="GAB60673.1"/>
    <property type="molecule type" value="Genomic_DNA"/>
</dbReference>
<dbReference type="AlphaFoldDB" id="I1E2Z5"/>
<name>I1E2Z5_9GAMM</name>
<proteinExistence type="predicted"/>
<keyword evidence="1" id="KW-0732">Signal</keyword>